<dbReference type="Gene3D" id="3.30.200.20">
    <property type="entry name" value="Phosphorylase Kinase, domain 1"/>
    <property type="match status" value="1"/>
</dbReference>
<dbReference type="CDD" id="cd14014">
    <property type="entry name" value="STKc_PknB_like"/>
    <property type="match status" value="1"/>
</dbReference>
<keyword evidence="3 6" id="KW-0418">Kinase</keyword>
<dbReference type="SMART" id="SM00220">
    <property type="entry name" value="S_TKc"/>
    <property type="match status" value="1"/>
</dbReference>
<dbReference type="PROSITE" id="PS50011">
    <property type="entry name" value="PROTEIN_KINASE_DOM"/>
    <property type="match status" value="1"/>
</dbReference>
<dbReference type="GO" id="GO:0005524">
    <property type="term" value="F:ATP binding"/>
    <property type="evidence" value="ECO:0007669"/>
    <property type="project" value="UniProtKB-KW"/>
</dbReference>
<keyword evidence="2" id="KW-0547">Nucleotide-binding</keyword>
<sequence>MMSTSNIQAVDDIFQAGKVVDGFVLGKEVHRGGMASLFSATKEGVELPILLKIPRVGRDQPVESLIGFETELTILRALKSPYVPKYFGSGNMAAFPYIAMERVAGRPLEDRIKEGKQFSIAEVVNIGAELAQAVQSLHAQDAIHLDIKPENILIDEQGKLTLIDFGLSHHARFPDLLAEEMRKGIGSAPYISPEQVIGIRDDYRSDIFSIGVILYELLTGHLPFGNPQTMSGLRKRMWAQALPPRAIRKEIPRWLQEIVLRCLEPRAADRYQSAAHLRQALREHETVTLTERAERVDPLSFWDSLKRWIRAAGYEPSPSPRPSKANDQAPLLVAAIDTRQSDQDLRVRMQTTAKNLLQAHSESRLICISTIANTPTFEGAEESQTASGIVRGHLVQLMEWAKPLGLPPERISYHVLEAIDAAARIVEFARDNEASLVMIGASHKTPNKVTPWRTSMTKIVEEAPCSVYIVRT</sequence>
<dbReference type="PANTHER" id="PTHR43289">
    <property type="entry name" value="MITOGEN-ACTIVATED PROTEIN KINASE KINASE KINASE 20-RELATED"/>
    <property type="match status" value="1"/>
</dbReference>
<dbReference type="OrthoDB" id="9791419at2"/>
<dbReference type="EMBL" id="OANS01000001">
    <property type="protein sequence ID" value="SNX27722.1"/>
    <property type="molecule type" value="Genomic_DNA"/>
</dbReference>
<dbReference type="Gene3D" id="3.40.50.620">
    <property type="entry name" value="HUPs"/>
    <property type="match status" value="1"/>
</dbReference>
<dbReference type="SUPFAM" id="SSF56112">
    <property type="entry name" value="Protein kinase-like (PK-like)"/>
    <property type="match status" value="1"/>
</dbReference>
<dbReference type="PANTHER" id="PTHR43289:SF34">
    <property type="entry name" value="SERINE_THREONINE-PROTEIN KINASE YBDM-RELATED"/>
    <property type="match status" value="1"/>
</dbReference>
<keyword evidence="7" id="KW-1185">Reference proteome</keyword>
<dbReference type="Pfam" id="PF00069">
    <property type="entry name" value="Pkinase"/>
    <property type="match status" value="1"/>
</dbReference>
<dbReference type="AlphaFoldDB" id="A0A240DXS8"/>
<evidence type="ECO:0000256" key="2">
    <source>
        <dbReference type="ARBA" id="ARBA00022741"/>
    </source>
</evidence>
<name>A0A240DXS8_9BURK</name>
<protein>
    <submittedName>
        <fullName evidence="6">Serine/threonine protein kinase</fullName>
    </submittedName>
</protein>
<proteinExistence type="predicted"/>
<reference evidence="7" key="1">
    <citation type="submission" date="2017-08" db="EMBL/GenBank/DDBJ databases">
        <authorList>
            <person name="Varghese N."/>
            <person name="Submissions S."/>
        </authorList>
    </citation>
    <scope>NUCLEOTIDE SEQUENCE [LARGE SCALE GENOMIC DNA]</scope>
    <source>
        <strain evidence="7">AP-Melu-1000-B4</strain>
    </source>
</reference>
<evidence type="ECO:0000313" key="6">
    <source>
        <dbReference type="EMBL" id="SNX27722.1"/>
    </source>
</evidence>
<evidence type="ECO:0000313" key="7">
    <source>
        <dbReference type="Proteomes" id="UP000218069"/>
    </source>
</evidence>
<evidence type="ECO:0000259" key="5">
    <source>
        <dbReference type="PROSITE" id="PS50011"/>
    </source>
</evidence>
<dbReference type="InterPro" id="IPR011009">
    <property type="entry name" value="Kinase-like_dom_sf"/>
</dbReference>
<accession>A0A240DXS8</accession>
<feature type="domain" description="Protein kinase" evidence="5">
    <location>
        <begin position="23"/>
        <end position="287"/>
    </location>
</feature>
<evidence type="ECO:0000256" key="4">
    <source>
        <dbReference type="ARBA" id="ARBA00022840"/>
    </source>
</evidence>
<dbReference type="GO" id="GO:0004674">
    <property type="term" value="F:protein serine/threonine kinase activity"/>
    <property type="evidence" value="ECO:0007669"/>
    <property type="project" value="UniProtKB-KW"/>
</dbReference>
<dbReference type="RefSeq" id="WP_096671856.1">
    <property type="nucleotide sequence ID" value="NZ_OANS01000001.1"/>
</dbReference>
<dbReference type="Proteomes" id="UP000218069">
    <property type="component" value="Unassembled WGS sequence"/>
</dbReference>
<evidence type="ECO:0000256" key="1">
    <source>
        <dbReference type="ARBA" id="ARBA00022679"/>
    </source>
</evidence>
<dbReference type="InterPro" id="IPR014729">
    <property type="entry name" value="Rossmann-like_a/b/a_fold"/>
</dbReference>
<keyword evidence="6" id="KW-0723">Serine/threonine-protein kinase</keyword>
<gene>
    <name evidence="6" type="ORF">SAMN06295945_0038</name>
</gene>
<keyword evidence="4" id="KW-0067">ATP-binding</keyword>
<keyword evidence="1" id="KW-0808">Transferase</keyword>
<dbReference type="SUPFAM" id="SSF52402">
    <property type="entry name" value="Adenine nucleotide alpha hydrolases-like"/>
    <property type="match status" value="1"/>
</dbReference>
<evidence type="ECO:0000256" key="3">
    <source>
        <dbReference type="ARBA" id="ARBA00022777"/>
    </source>
</evidence>
<dbReference type="Gene3D" id="1.10.510.10">
    <property type="entry name" value="Transferase(Phosphotransferase) domain 1"/>
    <property type="match status" value="1"/>
</dbReference>
<dbReference type="InterPro" id="IPR000719">
    <property type="entry name" value="Prot_kinase_dom"/>
</dbReference>
<organism evidence="6 7">
    <name type="scientific">Polynucleobacter meluiroseus</name>
    <dbReference type="NCBI Taxonomy" id="1938814"/>
    <lineage>
        <taxon>Bacteria</taxon>
        <taxon>Pseudomonadati</taxon>
        <taxon>Pseudomonadota</taxon>
        <taxon>Betaproteobacteria</taxon>
        <taxon>Burkholderiales</taxon>
        <taxon>Burkholderiaceae</taxon>
        <taxon>Polynucleobacter</taxon>
    </lineage>
</organism>